<evidence type="ECO:0000313" key="7">
    <source>
        <dbReference type="Proteomes" id="UP000290900"/>
    </source>
</evidence>
<dbReference type="Pfam" id="PF14666">
    <property type="entry name" value="RICTOR_M"/>
    <property type="match status" value="1"/>
</dbReference>
<feature type="domain" description="Rapamycin-insensitive companion of mTOR" evidence="5">
    <location>
        <begin position="983"/>
        <end position="1055"/>
    </location>
</feature>
<feature type="compositionally biased region" description="Basic and acidic residues" evidence="2">
    <location>
        <begin position="16"/>
        <end position="29"/>
    </location>
</feature>
<keyword evidence="7" id="KW-1185">Reference proteome</keyword>
<gene>
    <name evidence="6" type="ORF">BRENAR_LOCUS176</name>
</gene>
<dbReference type="SMART" id="SM01303">
    <property type="entry name" value="RasGEF_N_2"/>
    <property type="match status" value="1"/>
</dbReference>
<dbReference type="SUPFAM" id="SSF48371">
    <property type="entry name" value="ARM repeat"/>
    <property type="match status" value="2"/>
</dbReference>
<feature type="domain" description="Rapamycin-insensitive companion of mTOR middle" evidence="3">
    <location>
        <begin position="581"/>
        <end position="806"/>
    </location>
</feature>
<dbReference type="EMBL" id="CAACVR010000001">
    <property type="protein sequence ID" value="VEU19439.1"/>
    <property type="molecule type" value="Genomic_DNA"/>
</dbReference>
<dbReference type="FunCoup" id="A0A448YEX1">
    <property type="interactions" value="495"/>
</dbReference>
<proteinExistence type="inferred from homology"/>
<evidence type="ECO:0000256" key="1">
    <source>
        <dbReference type="ARBA" id="ARBA00008878"/>
    </source>
</evidence>
<dbReference type="InterPro" id="IPR011989">
    <property type="entry name" value="ARM-like"/>
</dbReference>
<dbReference type="STRING" id="13370.A0A448YEX1"/>
<dbReference type="Gene3D" id="1.25.10.10">
    <property type="entry name" value="Leucine-rich Repeat Variant"/>
    <property type="match status" value="1"/>
</dbReference>
<comment type="similarity">
    <text evidence="1">Belongs to the RICTOR family.</text>
</comment>
<dbReference type="InterPro" id="IPR029451">
    <property type="entry name" value="RICTOR_M"/>
</dbReference>
<feature type="compositionally biased region" description="Polar residues" evidence="2">
    <location>
        <begin position="43"/>
        <end position="60"/>
    </location>
</feature>
<dbReference type="InterPro" id="IPR029452">
    <property type="entry name" value="RICTOR_V"/>
</dbReference>
<sequence length="1367" mass="153098">MAKKGAEKLTATDASEDSKTQEKKDDDVSGNKTIQLGKKAVSTKRSIPTFNSTRTRSRTLPSKAVYEGTGNSLHSKSFQTFESTITPETGEGDATWPGGESDSDDMDSNKSPTWLLTDILHLLGEKDRPAGYLIRRANELVSLLESNELLRRDLVLQSILSKIQNLLLHSNSLVVGCGYRILRCIVNDYKALLSLTKANLQYFLIDSFAKDPKKDVERQESLRIFRRFIDIEGGVQLIDLGLLKGLVSITENSDDPLRVAALETLCEVSILAPMLSFRANGIRSLIQCVLEGSTHMTSTCVLTLIKMLDSPIARQYVLDENLIQSLISPFMDVIHIKVEKLQNLAYVIAAFLKTWPGLVAFAQDGLTPLRQLVNCLTFDISSVRVILIHMFYDIFRIRALPWTSLKDNAQNAGYSVTIPGAMTMTAHQIKANSTTRSTPDKEASTINQYTSLLLDISFRCGLWDRLMQIFEASRDKKLTKKVVFLLSEMSYLQTFLVPRALHTPLNPSFGLNRLLEIAIRRHHKTGILPSGLKQDVLEYERSEIVPSSASKLFEAAGDFSDGGLVTLMTQSNVQLRFQNSAIGLDIKTLILNTHVLDTKAFAKWDWMLIIQLMKAPLRNRKIFDEVVKTTKFYKRLLSFYRPFKYRFSTLRKKKSNQIYVRAGCEIFRNLLSHKEGIKYLSENKLLPQIAECLAQVDPYSGITAEDALFSRTKLESTLSSAFFKFLGVLSEDANGVRMMEQWWIFDMFYHITDRKTGRDDLVRLIIRDTKFNIPGHGRIILKKVAGTDSIPCRLLATRILGELLGKDGAYESFACQALVDQLCDRNSQVCEVAVSALTKYATDSQSVDKLISYRPSLDNLGTEGAQLMQAIFSTPSGFDYLQNQLNFVETEMEAWVETKNKMYVREIESFIAKGLFSFKTTTDMPYHFFGALAKTVEGTRLLDTTETFSSFSTTVNNYAKMIQDGEEMDFYANGSTSDIDNTVLELKSALWAVGHIGASDFGITLLEMSGLASEIHRIAEKSVSLSLKGTCFFILGLIAQTDQGLEILDDLGWVTTKSSLGENLPIVLPRKLDGFFEIESSVVASKVPPESSAKIFEQIMEDDFVPYHPNERVVEHGSPSNTISGLLGSSSYVGTKYSKEYLMMYEVYENLNLILVNQAKAYLNLNKLKKRYPALFEAEPTVLKFIMKILELYRVKGPVRRHLLTEVLNFNKTMEVLLKRERKKIKETAVPPPPMASSSSSLSPTPSRMRGLSQSVSTGSMGGSPDFAIDRTSSPIALVRSDTRDTQDRTTIGNTTFTSIYRNGRHKRATSDDGYSESGRGEQEDEDEEEEEEEEEGEEETDGNSENSEGLDMAGLSDGSRSEIAPT</sequence>
<feature type="compositionally biased region" description="Low complexity" evidence="2">
    <location>
        <begin position="1236"/>
        <end position="1247"/>
    </location>
</feature>
<feature type="region of interest" description="Disordered" evidence="2">
    <location>
        <begin position="1"/>
        <end position="60"/>
    </location>
</feature>
<reference evidence="6 7" key="1">
    <citation type="submission" date="2018-12" db="EMBL/GenBank/DDBJ databases">
        <authorList>
            <person name="Tiukova I."/>
            <person name="Dainat J."/>
        </authorList>
    </citation>
    <scope>NUCLEOTIDE SEQUENCE [LARGE SCALE GENOMIC DNA]</scope>
</reference>
<organism evidence="6 7">
    <name type="scientific">Brettanomyces naardenensis</name>
    <name type="common">Yeast</name>
    <dbReference type="NCBI Taxonomy" id="13370"/>
    <lineage>
        <taxon>Eukaryota</taxon>
        <taxon>Fungi</taxon>
        <taxon>Dikarya</taxon>
        <taxon>Ascomycota</taxon>
        <taxon>Saccharomycotina</taxon>
        <taxon>Pichiomycetes</taxon>
        <taxon>Pichiales</taxon>
        <taxon>Pichiaceae</taxon>
        <taxon>Brettanomyces</taxon>
    </lineage>
</organism>
<dbReference type="Pfam" id="PF14664">
    <property type="entry name" value="RICTOR_N"/>
    <property type="match status" value="1"/>
</dbReference>
<name>A0A448YEX1_BRENA</name>
<evidence type="ECO:0000256" key="2">
    <source>
        <dbReference type="SAM" id="MobiDB-lite"/>
    </source>
</evidence>
<accession>A0A448YEX1</accession>
<evidence type="ECO:0000259" key="3">
    <source>
        <dbReference type="SMART" id="SM01307"/>
    </source>
</evidence>
<feature type="region of interest" description="Disordered" evidence="2">
    <location>
        <begin position="1226"/>
        <end position="1367"/>
    </location>
</feature>
<dbReference type="GO" id="GO:0038203">
    <property type="term" value="P:TORC2 signaling"/>
    <property type="evidence" value="ECO:0007669"/>
    <property type="project" value="TreeGrafter"/>
</dbReference>
<protein>
    <submittedName>
        <fullName evidence="6">DEKNAAC100389</fullName>
    </submittedName>
</protein>
<feature type="domain" description="Rapamycin-insensitive companion of mTOR N-terminal" evidence="4">
    <location>
        <begin position="134"/>
        <end position="498"/>
    </location>
</feature>
<dbReference type="InterPro" id="IPR028268">
    <property type="entry name" value="Pianissimo_fam"/>
</dbReference>
<evidence type="ECO:0000259" key="5">
    <source>
        <dbReference type="SMART" id="SM01310"/>
    </source>
</evidence>
<dbReference type="GO" id="GO:0031932">
    <property type="term" value="C:TORC2 complex"/>
    <property type="evidence" value="ECO:0007669"/>
    <property type="project" value="InterPro"/>
</dbReference>
<dbReference type="InterPro" id="IPR028267">
    <property type="entry name" value="Pianissimo_N"/>
</dbReference>
<dbReference type="InterPro" id="IPR029453">
    <property type="entry name" value="Rictor_IV"/>
</dbReference>
<evidence type="ECO:0000259" key="4">
    <source>
        <dbReference type="SMART" id="SM01308"/>
    </source>
</evidence>
<dbReference type="SMART" id="SM01307">
    <property type="entry name" value="RICTOR_M"/>
    <property type="match status" value="1"/>
</dbReference>
<evidence type="ECO:0000313" key="6">
    <source>
        <dbReference type="EMBL" id="VEU19439.1"/>
    </source>
</evidence>
<feature type="compositionally biased region" description="Acidic residues" evidence="2">
    <location>
        <begin position="1323"/>
        <end position="1343"/>
    </location>
</feature>
<dbReference type="Proteomes" id="UP000290900">
    <property type="component" value="Unassembled WGS sequence"/>
</dbReference>
<feature type="region of interest" description="Disordered" evidence="2">
    <location>
        <begin position="86"/>
        <end position="108"/>
    </location>
</feature>
<dbReference type="SMART" id="SM01308">
    <property type="entry name" value="RICTOR_N"/>
    <property type="match status" value="1"/>
</dbReference>
<dbReference type="PANTHER" id="PTHR13298">
    <property type="entry name" value="CYTOSOLIC REGULATOR PIANISSIMO"/>
    <property type="match status" value="1"/>
</dbReference>
<dbReference type="SMART" id="SM01310">
    <property type="entry name" value="RICTOR_V"/>
    <property type="match status" value="1"/>
</dbReference>
<dbReference type="InterPro" id="IPR016024">
    <property type="entry name" value="ARM-type_fold"/>
</dbReference>
<dbReference type="PANTHER" id="PTHR13298:SF11">
    <property type="entry name" value="RAPAMYCIN-INSENSITIVE COMPANION OF MTOR"/>
    <property type="match status" value="1"/>
</dbReference>
<feature type="compositionally biased region" description="Polar residues" evidence="2">
    <location>
        <begin position="1292"/>
        <end position="1301"/>
    </location>
</feature>
<dbReference type="Pfam" id="PF14663">
    <property type="entry name" value="RasGEF_N_2"/>
    <property type="match status" value="1"/>
</dbReference>
<dbReference type="Pfam" id="PF14668">
    <property type="entry name" value="RICTOR_V"/>
    <property type="match status" value="1"/>
</dbReference>
<dbReference type="InParanoid" id="A0A448YEX1"/>
<dbReference type="OrthoDB" id="271111at2759"/>